<dbReference type="EMBL" id="KV426000">
    <property type="protein sequence ID" value="KZV92872.1"/>
    <property type="molecule type" value="Genomic_DNA"/>
</dbReference>
<dbReference type="InterPro" id="IPR032675">
    <property type="entry name" value="LRR_dom_sf"/>
</dbReference>
<gene>
    <name evidence="1" type="ORF">EXIGLDRAFT_61652</name>
</gene>
<dbReference type="Proteomes" id="UP000077266">
    <property type="component" value="Unassembled WGS sequence"/>
</dbReference>
<evidence type="ECO:0008006" key="3">
    <source>
        <dbReference type="Google" id="ProtNLM"/>
    </source>
</evidence>
<sequence length="413" mass="46702">MVFAMDTLSTAARALRILLPDILDHLTPLFPHALDDTFDWDLVDYGHLRSCALVCRDWTGPAQIALFRTAVVIKTSWALLDNPSLPGVEADLDAFISTVEAHPELGAAVRSLAVVCTTELLPRVQQVLSLCFNVRRLNLTFGTFEHSRAENLASLDVHPSVHALGVNFHLLDVDLRLIFSKFPSLESLHQVNLADLRFRPELLPSSSTLKLKEISSFYWDRPWPPYFAQTCVDPGVQYLRLFHLRNSKDFTMFKHSLLELSVAEFDLSQAGANRIAQCTSLRRLSLYRAPLLPRSWPPKLEVLEVSSELFYRTTLKDVRRLLRQASMLRRLVIHHERGGSPTSNIDNYTLRKLKAVLAATGVETVIHEEVWLSSRSVRALIQRRSLRAISSGDTDCRLRGRRIPCTDSSVCTI</sequence>
<dbReference type="SUPFAM" id="SSF52047">
    <property type="entry name" value="RNI-like"/>
    <property type="match status" value="1"/>
</dbReference>
<organism evidence="1 2">
    <name type="scientific">Exidia glandulosa HHB12029</name>
    <dbReference type="NCBI Taxonomy" id="1314781"/>
    <lineage>
        <taxon>Eukaryota</taxon>
        <taxon>Fungi</taxon>
        <taxon>Dikarya</taxon>
        <taxon>Basidiomycota</taxon>
        <taxon>Agaricomycotina</taxon>
        <taxon>Agaricomycetes</taxon>
        <taxon>Auriculariales</taxon>
        <taxon>Exidiaceae</taxon>
        <taxon>Exidia</taxon>
    </lineage>
</organism>
<proteinExistence type="predicted"/>
<dbReference type="AlphaFoldDB" id="A0A165I482"/>
<evidence type="ECO:0000313" key="1">
    <source>
        <dbReference type="EMBL" id="KZV92872.1"/>
    </source>
</evidence>
<reference evidence="1 2" key="1">
    <citation type="journal article" date="2016" name="Mol. Biol. Evol.">
        <title>Comparative Genomics of Early-Diverging Mushroom-Forming Fungi Provides Insights into the Origins of Lignocellulose Decay Capabilities.</title>
        <authorList>
            <person name="Nagy L.G."/>
            <person name="Riley R."/>
            <person name="Tritt A."/>
            <person name="Adam C."/>
            <person name="Daum C."/>
            <person name="Floudas D."/>
            <person name="Sun H."/>
            <person name="Yadav J.S."/>
            <person name="Pangilinan J."/>
            <person name="Larsson K.H."/>
            <person name="Matsuura K."/>
            <person name="Barry K."/>
            <person name="Labutti K."/>
            <person name="Kuo R."/>
            <person name="Ohm R.A."/>
            <person name="Bhattacharya S.S."/>
            <person name="Shirouzu T."/>
            <person name="Yoshinaga Y."/>
            <person name="Martin F.M."/>
            <person name="Grigoriev I.V."/>
            <person name="Hibbett D.S."/>
        </authorList>
    </citation>
    <scope>NUCLEOTIDE SEQUENCE [LARGE SCALE GENOMIC DNA]</scope>
    <source>
        <strain evidence="1 2">HHB12029</strain>
    </source>
</reference>
<dbReference type="OrthoDB" id="2522283at2759"/>
<evidence type="ECO:0000313" key="2">
    <source>
        <dbReference type="Proteomes" id="UP000077266"/>
    </source>
</evidence>
<dbReference type="Gene3D" id="3.80.10.10">
    <property type="entry name" value="Ribonuclease Inhibitor"/>
    <property type="match status" value="1"/>
</dbReference>
<name>A0A165I482_EXIGL</name>
<protein>
    <recommendedName>
        <fullName evidence="3">F-box domain-containing protein</fullName>
    </recommendedName>
</protein>
<accession>A0A165I482</accession>
<keyword evidence="2" id="KW-1185">Reference proteome</keyword>
<dbReference type="InParanoid" id="A0A165I482"/>